<feature type="domain" description="Ig-like" evidence="1">
    <location>
        <begin position="35"/>
        <end position="131"/>
    </location>
</feature>
<dbReference type="AlphaFoldDB" id="A0AAN8KLR0"/>
<dbReference type="InterPro" id="IPR007110">
    <property type="entry name" value="Ig-like_dom"/>
</dbReference>
<sequence length="271" mass="29625">MSQKNCTTVFFNVTTSYSDKYFFRIDSQPYRATDPDKSVKIDVRGEVKEETPVSLNCSAVAPCPEHPPELTWTLPTQFTPENQLQENPDQTKSVLSIVNFTLSYLHHEKNITCTAVYPVGTINKTAEHTMMLNVSFSPKDTSASISPAGPVLVGSCVNLTCSSTANPPVTNSPGSISVGNSPVGTVCVNQTTAGEKPEEPAEDQPEEIHYGDIDFSKLRPKEIPAAAQDGNRVQAQESEYAEVNVTRRGPQEPHLNYIDGLYAQVNKRGAF</sequence>
<dbReference type="PANTHER" id="PTHR46484:SF8">
    <property type="entry name" value="B-CELL RECEPTOR CD22-LIKE-RELATED"/>
    <property type="match status" value="1"/>
</dbReference>
<accession>A0AAN8KLR0</accession>
<organism evidence="2 3">
    <name type="scientific">Coregonus suidteri</name>
    <dbReference type="NCBI Taxonomy" id="861788"/>
    <lineage>
        <taxon>Eukaryota</taxon>
        <taxon>Metazoa</taxon>
        <taxon>Chordata</taxon>
        <taxon>Craniata</taxon>
        <taxon>Vertebrata</taxon>
        <taxon>Euteleostomi</taxon>
        <taxon>Actinopterygii</taxon>
        <taxon>Neopterygii</taxon>
        <taxon>Teleostei</taxon>
        <taxon>Protacanthopterygii</taxon>
        <taxon>Salmoniformes</taxon>
        <taxon>Salmonidae</taxon>
        <taxon>Coregoninae</taxon>
        <taxon>Coregonus</taxon>
    </lineage>
</organism>
<gene>
    <name evidence="2" type="ORF">J4Q44_G00367190</name>
</gene>
<evidence type="ECO:0000313" key="3">
    <source>
        <dbReference type="Proteomes" id="UP001356427"/>
    </source>
</evidence>
<dbReference type="EMBL" id="JAGTTL010000037">
    <property type="protein sequence ID" value="KAK6293218.1"/>
    <property type="molecule type" value="Genomic_DNA"/>
</dbReference>
<name>A0AAN8KLR0_9TELE</name>
<dbReference type="PROSITE" id="PS50835">
    <property type="entry name" value="IG_LIKE"/>
    <property type="match status" value="1"/>
</dbReference>
<comment type="caution">
    <text evidence="2">The sequence shown here is derived from an EMBL/GenBank/DDBJ whole genome shotgun (WGS) entry which is preliminary data.</text>
</comment>
<dbReference type="InterPro" id="IPR036179">
    <property type="entry name" value="Ig-like_dom_sf"/>
</dbReference>
<dbReference type="Gene3D" id="2.60.40.10">
    <property type="entry name" value="Immunoglobulins"/>
    <property type="match status" value="1"/>
</dbReference>
<evidence type="ECO:0000313" key="2">
    <source>
        <dbReference type="EMBL" id="KAK6293218.1"/>
    </source>
</evidence>
<dbReference type="SUPFAM" id="SSF48726">
    <property type="entry name" value="Immunoglobulin"/>
    <property type="match status" value="1"/>
</dbReference>
<protein>
    <recommendedName>
        <fullName evidence="1">Ig-like domain-containing protein</fullName>
    </recommendedName>
</protein>
<reference evidence="2 3" key="1">
    <citation type="submission" date="2021-04" db="EMBL/GenBank/DDBJ databases">
        <authorList>
            <person name="De Guttry C."/>
            <person name="Zahm M."/>
            <person name="Klopp C."/>
            <person name="Cabau C."/>
            <person name="Louis A."/>
            <person name="Berthelot C."/>
            <person name="Parey E."/>
            <person name="Roest Crollius H."/>
            <person name="Montfort J."/>
            <person name="Robinson-Rechavi M."/>
            <person name="Bucao C."/>
            <person name="Bouchez O."/>
            <person name="Gislard M."/>
            <person name="Lluch J."/>
            <person name="Milhes M."/>
            <person name="Lampietro C."/>
            <person name="Lopez Roques C."/>
            <person name="Donnadieu C."/>
            <person name="Braasch I."/>
            <person name="Desvignes T."/>
            <person name="Postlethwait J."/>
            <person name="Bobe J."/>
            <person name="Wedekind C."/>
            <person name="Guiguen Y."/>
        </authorList>
    </citation>
    <scope>NUCLEOTIDE SEQUENCE [LARGE SCALE GENOMIC DNA]</scope>
    <source>
        <strain evidence="2">Cs_M1</strain>
        <tissue evidence="2">Blood</tissue>
    </source>
</reference>
<proteinExistence type="predicted"/>
<dbReference type="Proteomes" id="UP001356427">
    <property type="component" value="Unassembled WGS sequence"/>
</dbReference>
<evidence type="ECO:0000259" key="1">
    <source>
        <dbReference type="PROSITE" id="PS50835"/>
    </source>
</evidence>
<keyword evidence="3" id="KW-1185">Reference proteome</keyword>
<dbReference type="InterPro" id="IPR013783">
    <property type="entry name" value="Ig-like_fold"/>
</dbReference>
<dbReference type="PANTHER" id="PTHR46484">
    <property type="entry name" value="SI:CH211-171H4.5-RELATED"/>
    <property type="match status" value="1"/>
</dbReference>